<dbReference type="AlphaFoldDB" id="A0A8D8VFW3"/>
<reference evidence="1" key="1">
    <citation type="submission" date="2021-05" db="EMBL/GenBank/DDBJ databases">
        <authorList>
            <person name="Alioto T."/>
            <person name="Alioto T."/>
            <person name="Gomez Garrido J."/>
        </authorList>
    </citation>
    <scope>NUCLEOTIDE SEQUENCE</scope>
</reference>
<protein>
    <recommendedName>
        <fullName evidence="2">Reverse transcriptase domain-containing protein</fullName>
    </recommendedName>
</protein>
<accession>A0A8D8VFW3</accession>
<proteinExistence type="predicted"/>
<evidence type="ECO:0000313" key="1">
    <source>
        <dbReference type="EMBL" id="CAG6720642.1"/>
    </source>
</evidence>
<evidence type="ECO:0008006" key="2">
    <source>
        <dbReference type="Google" id="ProtNLM"/>
    </source>
</evidence>
<organism evidence="1">
    <name type="scientific">Cacopsylla melanoneura</name>
    <dbReference type="NCBI Taxonomy" id="428564"/>
    <lineage>
        <taxon>Eukaryota</taxon>
        <taxon>Metazoa</taxon>
        <taxon>Ecdysozoa</taxon>
        <taxon>Arthropoda</taxon>
        <taxon>Hexapoda</taxon>
        <taxon>Insecta</taxon>
        <taxon>Pterygota</taxon>
        <taxon>Neoptera</taxon>
        <taxon>Paraneoptera</taxon>
        <taxon>Hemiptera</taxon>
        <taxon>Sternorrhyncha</taxon>
        <taxon>Psylloidea</taxon>
        <taxon>Psyllidae</taxon>
        <taxon>Psyllinae</taxon>
        <taxon>Cacopsylla</taxon>
    </lineage>
</organism>
<dbReference type="EMBL" id="HBUF01360853">
    <property type="protein sequence ID" value="CAG6720642.1"/>
    <property type="molecule type" value="Transcribed_RNA"/>
</dbReference>
<sequence length="448" mass="50497">MSMMKFAPFYLVFQSFSLAIHPIVRSLQSELNLFYLDDGIIGGSPETVLSDIQILLEESAKIGLEINPRKCELFFPSGNDYNIIQQRFEDLLPGVHLVSSENLSLLGAPLVHEGYEKKVEDKLTKMKNIFEKLKDIPAHFALHLMKNCLGIPKLLYILRTVPTWKGIDILNRMDLTLKSTLEDLLNVKLNEKEWKQANLPIRHGGLGIRSIIDLSLPAFLASCSCVKVNVSNMLNTSVDKLTLPHEMEAMDLWNSKFDAVPVEFPNFQKKWDDICVRKKVSEMKFDNAVNTARFLALQEKESNVWLQVIPCKSIGTFLEDNVLRISICLRLGCDVCQKFKCRCGKEMDTKGLHALSCSKSAGRFYRHAELNNIIKRALTSIEIPSMLEPSGLSRDDGKRPDGVTIVPWERGQHIVWDSTCVDTFAESYLSTTKETAGAAAEIKATCLI</sequence>
<dbReference type="PANTHER" id="PTHR48462:SF1">
    <property type="entry name" value="PROTEIN, PUTATIVE-RELATED"/>
    <property type="match status" value="1"/>
</dbReference>
<dbReference type="PANTHER" id="PTHR48462">
    <property type="entry name" value="PROTEIN, PUTATIVE-RELATED"/>
    <property type="match status" value="1"/>
</dbReference>
<name>A0A8D8VFW3_9HEMI</name>